<sequence length="222" mass="23272">MAQPTWVSIPMLRIFAYATSGTAACILYDYVIEGHDTAYAASPYTFFNRGGVCAVTSSATSTTAATTTATPIPEPTCGLTGWEISGTNIGYYVSIATYSACNDLCNSDANCLSLAYATASNGTCVLYNHVVEGNVTADSTSPYTYFDRGSVCPQASTTSSTATASSTTPATPSFTAGVQYCPSGYTSYNVSNPVTGYTGCNSTYLALPRPTVKRRMAPDMRV</sequence>
<evidence type="ECO:0000313" key="3">
    <source>
        <dbReference type="Proteomes" id="UP001140453"/>
    </source>
</evidence>
<comment type="caution">
    <text evidence="2">The sequence shown here is derived from an EMBL/GenBank/DDBJ whole genome shotgun (WGS) entry which is preliminary data.</text>
</comment>
<evidence type="ECO:0000313" key="2">
    <source>
        <dbReference type="EMBL" id="KAJ4386045.1"/>
    </source>
</evidence>
<dbReference type="InterPro" id="IPR003609">
    <property type="entry name" value="Pan_app"/>
</dbReference>
<dbReference type="AlphaFoldDB" id="A0A9W8YLT5"/>
<evidence type="ECO:0000259" key="1">
    <source>
        <dbReference type="PROSITE" id="PS50948"/>
    </source>
</evidence>
<accession>A0A9W8YLT5</accession>
<dbReference type="PROSITE" id="PS50948">
    <property type="entry name" value="PAN"/>
    <property type="match status" value="1"/>
</dbReference>
<keyword evidence="3" id="KW-1185">Reference proteome</keyword>
<organism evidence="2 3">
    <name type="scientific">Gnomoniopsis smithogilvyi</name>
    <dbReference type="NCBI Taxonomy" id="1191159"/>
    <lineage>
        <taxon>Eukaryota</taxon>
        <taxon>Fungi</taxon>
        <taxon>Dikarya</taxon>
        <taxon>Ascomycota</taxon>
        <taxon>Pezizomycotina</taxon>
        <taxon>Sordariomycetes</taxon>
        <taxon>Sordariomycetidae</taxon>
        <taxon>Diaporthales</taxon>
        <taxon>Gnomoniaceae</taxon>
        <taxon>Gnomoniopsis</taxon>
    </lineage>
</organism>
<gene>
    <name evidence="2" type="ORF">N0V93_008937</name>
</gene>
<name>A0A9W8YLT5_9PEZI</name>
<dbReference type="OrthoDB" id="3695473at2759"/>
<reference evidence="2" key="1">
    <citation type="submission" date="2022-10" db="EMBL/GenBank/DDBJ databases">
        <title>Tapping the CABI collections for fungal endophytes: first genome assemblies for Collariella, Neodidymelliopsis, Ascochyta clinopodiicola, Didymella pomorum, Didymosphaeria variabile, Neocosmospora piperis and Neocucurbitaria cava.</title>
        <authorList>
            <person name="Hill R."/>
        </authorList>
    </citation>
    <scope>NUCLEOTIDE SEQUENCE</scope>
    <source>
        <strain evidence="2">IMI 355082</strain>
    </source>
</reference>
<proteinExistence type="predicted"/>
<dbReference type="EMBL" id="JAPEVB010000006">
    <property type="protein sequence ID" value="KAJ4386045.1"/>
    <property type="molecule type" value="Genomic_DNA"/>
</dbReference>
<dbReference type="Proteomes" id="UP001140453">
    <property type="component" value="Unassembled WGS sequence"/>
</dbReference>
<protein>
    <recommendedName>
        <fullName evidence="1">Apple domain-containing protein</fullName>
    </recommendedName>
</protein>
<feature type="domain" description="Apple" evidence="1">
    <location>
        <begin position="77"/>
        <end position="152"/>
    </location>
</feature>